<evidence type="ECO:0000256" key="2">
    <source>
        <dbReference type="ARBA" id="ARBA00022490"/>
    </source>
</evidence>
<dbReference type="Gene3D" id="1.10.8.10">
    <property type="entry name" value="DNA helicase RuvA subunit, C-terminal domain"/>
    <property type="match status" value="1"/>
</dbReference>
<dbReference type="GO" id="GO:0031397">
    <property type="term" value="P:negative regulation of protein ubiquitination"/>
    <property type="evidence" value="ECO:0007669"/>
    <property type="project" value="TreeGrafter"/>
</dbReference>
<evidence type="ECO:0000259" key="7">
    <source>
        <dbReference type="PROSITE" id="PS50157"/>
    </source>
</evidence>
<evidence type="ECO:0000256" key="3">
    <source>
        <dbReference type="ARBA" id="ARBA00023054"/>
    </source>
</evidence>
<feature type="compositionally biased region" description="Basic and acidic residues" evidence="5">
    <location>
        <begin position="168"/>
        <end position="225"/>
    </location>
</feature>
<reference evidence="8 9" key="1">
    <citation type="journal article" date="2013" name="BMC Genomics">
        <title>The genome and transcriptome of the pine saprophyte Ophiostoma piceae, and a comparison with the bark beetle-associated pine pathogen Grosmannia clavigera.</title>
        <authorList>
            <person name="Haridas S."/>
            <person name="Wang Y."/>
            <person name="Lim L."/>
            <person name="Massoumi Alamouti S."/>
            <person name="Jackman S."/>
            <person name="Docking R."/>
            <person name="Robertson G."/>
            <person name="Birol I."/>
            <person name="Bohlmann J."/>
            <person name="Breuil C."/>
        </authorList>
    </citation>
    <scope>NUCLEOTIDE SEQUENCE [LARGE SCALE GENOMIC DNA]</scope>
    <source>
        <strain evidence="8 9">UAMH 11346</strain>
    </source>
</reference>
<proteinExistence type="predicted"/>
<feature type="domain" description="C2H2-type" evidence="7">
    <location>
        <begin position="85"/>
        <end position="114"/>
    </location>
</feature>
<dbReference type="OMA" id="AQHFPRK"/>
<dbReference type="GO" id="GO:1903094">
    <property type="term" value="P:negative regulation of protein K48-linked deubiquitination"/>
    <property type="evidence" value="ECO:0007669"/>
    <property type="project" value="TreeGrafter"/>
</dbReference>
<comment type="subcellular location">
    <subcellularLocation>
        <location evidence="1">Cytoplasm</location>
    </subcellularLocation>
</comment>
<protein>
    <submittedName>
        <fullName evidence="8">Ubx domain protein</fullName>
    </submittedName>
</protein>
<feature type="compositionally biased region" description="Low complexity" evidence="5">
    <location>
        <begin position="226"/>
        <end position="251"/>
    </location>
</feature>
<keyword evidence="3" id="KW-0175">Coiled coil</keyword>
<keyword evidence="4" id="KW-0862">Zinc</keyword>
<feature type="region of interest" description="Disordered" evidence="5">
    <location>
        <begin position="138"/>
        <end position="251"/>
    </location>
</feature>
<dbReference type="InterPro" id="IPR009060">
    <property type="entry name" value="UBA-like_sf"/>
</dbReference>
<dbReference type="CDD" id="cd01767">
    <property type="entry name" value="UBX"/>
    <property type="match status" value="1"/>
</dbReference>
<feature type="compositionally biased region" description="Basic and acidic residues" evidence="5">
    <location>
        <begin position="138"/>
        <end position="160"/>
    </location>
</feature>
<keyword evidence="9" id="KW-1185">Reference proteome</keyword>
<evidence type="ECO:0000256" key="1">
    <source>
        <dbReference type="ARBA" id="ARBA00004496"/>
    </source>
</evidence>
<dbReference type="InterPro" id="IPR057766">
    <property type="entry name" value="Znf-C2H2_OTU1-like_C"/>
</dbReference>
<sequence length="326" mass="35258">MVQSDLDVLLEMGFDSERAALAVKKSGGLQGALTWLEETQDTPIETLKAGAAKASADAPDGELDGEGATAAAISALESDQEAKSLVCNECGKKFRSQATAEFHASKSGHTDFAESTDEIVPLTADEKKARLEELRKKLQDKRANQALADREDAKKNEKIRMKSTQETQDLKEELQRKEQIKEAAKKRAEKLADLEAKKRIKARIEADKEERRRKAEEAKALREGRAPAAAAPASSSGGGIAAAAAASTSSSNQARLRLQLPTGNVQKTFDADTTLFEVAQALEADDGFKANKFELTFPRKTFEGATDLSKTLRELGLTPSAVLRVQ</sequence>
<dbReference type="AlphaFoldDB" id="S3C1T0"/>
<evidence type="ECO:0000256" key="4">
    <source>
        <dbReference type="PROSITE-ProRule" id="PRU00042"/>
    </source>
</evidence>
<dbReference type="GO" id="GO:0005634">
    <property type="term" value="C:nucleus"/>
    <property type="evidence" value="ECO:0007669"/>
    <property type="project" value="TreeGrafter"/>
</dbReference>
<dbReference type="Pfam" id="PF00789">
    <property type="entry name" value="UBX"/>
    <property type="match status" value="1"/>
</dbReference>
<keyword evidence="4" id="KW-0479">Metal-binding</keyword>
<dbReference type="GO" id="GO:0005737">
    <property type="term" value="C:cytoplasm"/>
    <property type="evidence" value="ECO:0007669"/>
    <property type="project" value="UniProtKB-SubCell"/>
</dbReference>
<feature type="domain" description="UBX" evidence="6">
    <location>
        <begin position="249"/>
        <end position="325"/>
    </location>
</feature>
<dbReference type="eggNOG" id="KOG2689">
    <property type="taxonomic scope" value="Eukaryota"/>
</dbReference>
<dbReference type="GO" id="GO:0008270">
    <property type="term" value="F:zinc ion binding"/>
    <property type="evidence" value="ECO:0007669"/>
    <property type="project" value="UniProtKB-KW"/>
</dbReference>
<dbReference type="Gene3D" id="3.10.20.90">
    <property type="entry name" value="Phosphatidylinositol 3-kinase Catalytic Subunit, Chain A, domain 1"/>
    <property type="match status" value="1"/>
</dbReference>
<dbReference type="SUPFAM" id="SSF46934">
    <property type="entry name" value="UBA-like"/>
    <property type="match status" value="1"/>
</dbReference>
<evidence type="ECO:0000256" key="5">
    <source>
        <dbReference type="SAM" id="MobiDB-lite"/>
    </source>
</evidence>
<gene>
    <name evidence="8" type="ORF">F503_08207</name>
</gene>
<keyword evidence="2" id="KW-0963">Cytoplasm</keyword>
<evidence type="ECO:0000313" key="8">
    <source>
        <dbReference type="EMBL" id="EPE05676.1"/>
    </source>
</evidence>
<dbReference type="EMBL" id="KE148155">
    <property type="protein sequence ID" value="EPE05676.1"/>
    <property type="molecule type" value="Genomic_DNA"/>
</dbReference>
<accession>S3C1T0</accession>
<dbReference type="InterPro" id="IPR013087">
    <property type="entry name" value="Znf_C2H2_type"/>
</dbReference>
<dbReference type="PROSITE" id="PS50157">
    <property type="entry name" value="ZINC_FINGER_C2H2_2"/>
    <property type="match status" value="1"/>
</dbReference>
<dbReference type="InterPro" id="IPR029071">
    <property type="entry name" value="Ubiquitin-like_domsf"/>
</dbReference>
<dbReference type="STRING" id="1262450.S3C1T0"/>
<dbReference type="PANTHER" id="PTHR46340:SF1">
    <property type="entry name" value="UBX DOMAIN-CONTAINING PROTEIN 1"/>
    <property type="match status" value="1"/>
</dbReference>
<dbReference type="GO" id="GO:0036435">
    <property type="term" value="F:K48-linked polyubiquitin modification-dependent protein binding"/>
    <property type="evidence" value="ECO:0007669"/>
    <property type="project" value="TreeGrafter"/>
</dbReference>
<evidence type="ECO:0000259" key="6">
    <source>
        <dbReference type="PROSITE" id="PS50033"/>
    </source>
</evidence>
<dbReference type="OrthoDB" id="10254930at2759"/>
<dbReference type="InterPro" id="IPR001012">
    <property type="entry name" value="UBX_dom"/>
</dbReference>
<organism evidence="8 9">
    <name type="scientific">Ophiostoma piceae (strain UAMH 11346)</name>
    <name type="common">Sap stain fungus</name>
    <dbReference type="NCBI Taxonomy" id="1262450"/>
    <lineage>
        <taxon>Eukaryota</taxon>
        <taxon>Fungi</taxon>
        <taxon>Dikarya</taxon>
        <taxon>Ascomycota</taxon>
        <taxon>Pezizomycotina</taxon>
        <taxon>Sordariomycetes</taxon>
        <taxon>Sordariomycetidae</taxon>
        <taxon>Ophiostomatales</taxon>
        <taxon>Ophiostomataceae</taxon>
        <taxon>Ophiostoma</taxon>
    </lineage>
</organism>
<keyword evidence="4" id="KW-0863">Zinc-finger</keyword>
<dbReference type="SUPFAM" id="SSF54236">
    <property type="entry name" value="Ubiquitin-like"/>
    <property type="match status" value="1"/>
</dbReference>
<dbReference type="Pfam" id="PF24560">
    <property type="entry name" value="zf-C2H2_OTU1_C"/>
    <property type="match status" value="1"/>
</dbReference>
<dbReference type="Proteomes" id="UP000016923">
    <property type="component" value="Unassembled WGS sequence"/>
</dbReference>
<dbReference type="PANTHER" id="PTHR46340">
    <property type="entry name" value="UBX DOMAIN-CONTAINING PROTEIN 1"/>
    <property type="match status" value="1"/>
</dbReference>
<dbReference type="HOGENOM" id="CLU_047594_0_0_1"/>
<dbReference type="PROSITE" id="PS00028">
    <property type="entry name" value="ZINC_FINGER_C2H2_1"/>
    <property type="match status" value="1"/>
</dbReference>
<dbReference type="PROSITE" id="PS50033">
    <property type="entry name" value="UBX"/>
    <property type="match status" value="1"/>
</dbReference>
<dbReference type="VEuPathDB" id="FungiDB:F503_08207"/>
<evidence type="ECO:0000313" key="9">
    <source>
        <dbReference type="Proteomes" id="UP000016923"/>
    </source>
</evidence>
<dbReference type="GO" id="GO:0032435">
    <property type="term" value="P:negative regulation of proteasomal ubiquitin-dependent protein catabolic process"/>
    <property type="evidence" value="ECO:0007669"/>
    <property type="project" value="TreeGrafter"/>
</dbReference>
<name>S3C1T0_OPHP1</name>